<gene>
    <name evidence="2" type="ordered locus">BpOF4_20974</name>
</gene>
<dbReference type="HOGENOM" id="CLU_1583260_0_0_9"/>
<feature type="compositionally biased region" description="Basic and acidic residues" evidence="1">
    <location>
        <begin position="125"/>
        <end position="135"/>
    </location>
</feature>
<feature type="region of interest" description="Disordered" evidence="1">
    <location>
        <begin position="82"/>
        <end position="168"/>
    </location>
</feature>
<dbReference type="Proteomes" id="UP000001544">
    <property type="component" value="Plasmid pBpOF4-01"/>
</dbReference>
<reference evidence="2 3" key="1">
    <citation type="journal article" date="2011" name="Environ. Microbiol.">
        <title>Genome of alkaliphilic Bacillus pseudofirmus OF4 reveals adaptations that support the ability to grow in an external pH range from 7.5 to 11.4.</title>
        <authorList>
            <person name="Janto B."/>
            <person name="Ahmed A."/>
            <person name="Ito M."/>
            <person name="Liu J."/>
            <person name="Hicks D.B."/>
            <person name="Pagni S."/>
            <person name="Fackelmayer O.J."/>
            <person name="Smith T.A."/>
            <person name="Earl J."/>
            <person name="Elbourne L.D."/>
            <person name="Hassan K."/>
            <person name="Paulsen I.T."/>
            <person name="Kolsto A.B."/>
            <person name="Tourasse N.J."/>
            <person name="Ehrlich G.D."/>
            <person name="Boissy R."/>
            <person name="Ivey D.M."/>
            <person name="Li G."/>
            <person name="Xue Y."/>
            <person name="Ma Y."/>
            <person name="Hu F.Z."/>
            <person name="Krulwich T.A."/>
        </authorList>
    </citation>
    <scope>NUCLEOTIDE SEQUENCE [LARGE SCALE GENOMIC DNA]</scope>
    <source>
        <strain evidence="3">ATCC BAA-2126 / JCM 17055 / OF4</strain>
    </source>
</reference>
<dbReference type="EMBL" id="CP001879">
    <property type="protein sequence ID" value="ADC52190.1"/>
    <property type="molecule type" value="Genomic_DNA"/>
</dbReference>
<keyword evidence="2" id="KW-0614">Plasmid</keyword>
<dbReference type="KEGG" id="bpf:BpOF4_20974"/>
<geneLocation type="plasmid" evidence="2 3">
    <name>pBpOF4-01</name>
</geneLocation>
<evidence type="ECO:0000256" key="1">
    <source>
        <dbReference type="SAM" id="MobiDB-lite"/>
    </source>
</evidence>
<name>D3G1G4_ALKPO</name>
<feature type="compositionally biased region" description="Polar residues" evidence="1">
    <location>
        <begin position="82"/>
        <end position="93"/>
    </location>
</feature>
<dbReference type="RefSeq" id="WP_012961100.1">
    <property type="nucleotide sequence ID" value="NC_013792.1"/>
</dbReference>
<organism evidence="2 3">
    <name type="scientific">Alkalihalophilus pseudofirmus (strain ATCC BAA-2126 / JCM 17055 / OF4)</name>
    <name type="common">Bacillus pseudofirmus</name>
    <dbReference type="NCBI Taxonomy" id="398511"/>
    <lineage>
        <taxon>Bacteria</taxon>
        <taxon>Bacillati</taxon>
        <taxon>Bacillota</taxon>
        <taxon>Bacilli</taxon>
        <taxon>Bacillales</taxon>
        <taxon>Bacillaceae</taxon>
        <taxon>Alkalihalophilus</taxon>
    </lineage>
</organism>
<keyword evidence="3" id="KW-1185">Reference proteome</keyword>
<evidence type="ECO:0000313" key="2">
    <source>
        <dbReference type="EMBL" id="ADC52190.1"/>
    </source>
</evidence>
<dbReference type="AlphaFoldDB" id="D3G1G4"/>
<sequence>MKKSLQIRLDTNSTHPLIKEWVANQGGSHNAALKEVLMYFIRVYGTNDINSLETKAKMNLHELNVSGLLSDNEYTNKMVSVAKSTPQNNNQESPHPINKIEVTEDTNVINKDIPESSTSDSITDQYKEEPAKGKNEASFSTSSDKSDVNTVERKTTKPVDRSKRKINF</sequence>
<protein>
    <submittedName>
        <fullName evidence="2">Uncharacterized protein</fullName>
    </submittedName>
</protein>
<feature type="compositionally biased region" description="Polar residues" evidence="1">
    <location>
        <begin position="105"/>
        <end position="124"/>
    </location>
</feature>
<evidence type="ECO:0000313" key="3">
    <source>
        <dbReference type="Proteomes" id="UP000001544"/>
    </source>
</evidence>
<feature type="compositionally biased region" description="Basic and acidic residues" evidence="1">
    <location>
        <begin position="144"/>
        <end position="161"/>
    </location>
</feature>
<proteinExistence type="predicted"/>
<accession>D3G1G4</accession>